<feature type="non-terminal residue" evidence="1">
    <location>
        <position position="1"/>
    </location>
</feature>
<dbReference type="AlphaFoldDB" id="X1HCK2"/>
<dbReference type="EMBL" id="BARU01028203">
    <property type="protein sequence ID" value="GAH67921.1"/>
    <property type="molecule type" value="Genomic_DNA"/>
</dbReference>
<sequence length="124" mass="15277">YFSLYKARGYHLFNDFSKADKIYDNLLDFEDFRDDALFFKTKILLQTKKFSELREHIINVYDEYGEDIAARRGGAKIRYLFFVERYLERFYSLQNWQLENIFNFTEPDINEVKTIFREYFNKPK</sequence>
<proteinExistence type="predicted"/>
<organism evidence="1">
    <name type="scientific">marine sediment metagenome</name>
    <dbReference type="NCBI Taxonomy" id="412755"/>
    <lineage>
        <taxon>unclassified sequences</taxon>
        <taxon>metagenomes</taxon>
        <taxon>ecological metagenomes</taxon>
    </lineage>
</organism>
<name>X1HCK2_9ZZZZ</name>
<comment type="caution">
    <text evidence="1">The sequence shown here is derived from an EMBL/GenBank/DDBJ whole genome shotgun (WGS) entry which is preliminary data.</text>
</comment>
<reference evidence="1" key="1">
    <citation type="journal article" date="2014" name="Front. Microbiol.">
        <title>High frequency of phylogenetically diverse reductive dehalogenase-homologous genes in deep subseafloor sedimentary metagenomes.</title>
        <authorList>
            <person name="Kawai M."/>
            <person name="Futagami T."/>
            <person name="Toyoda A."/>
            <person name="Takaki Y."/>
            <person name="Nishi S."/>
            <person name="Hori S."/>
            <person name="Arai W."/>
            <person name="Tsubouchi T."/>
            <person name="Morono Y."/>
            <person name="Uchiyama I."/>
            <person name="Ito T."/>
            <person name="Fujiyama A."/>
            <person name="Inagaki F."/>
            <person name="Takami H."/>
        </authorList>
    </citation>
    <scope>NUCLEOTIDE SEQUENCE</scope>
    <source>
        <strain evidence="1">Expedition CK06-06</strain>
    </source>
</reference>
<accession>X1HCK2</accession>
<evidence type="ECO:0000313" key="1">
    <source>
        <dbReference type="EMBL" id="GAH67921.1"/>
    </source>
</evidence>
<protein>
    <submittedName>
        <fullName evidence="1">Uncharacterized protein</fullName>
    </submittedName>
</protein>
<gene>
    <name evidence="1" type="ORF">S03H2_45049</name>
</gene>